<dbReference type="Proteomes" id="UP001153365">
    <property type="component" value="Unassembled WGS sequence"/>
</dbReference>
<evidence type="ECO:0000313" key="1">
    <source>
        <dbReference type="EMBL" id="CAH7669460.1"/>
    </source>
</evidence>
<name>A0AAV0ALR3_PHAPC</name>
<protein>
    <submittedName>
        <fullName evidence="1">Expressed protein</fullName>
    </submittedName>
</protein>
<dbReference type="AlphaFoldDB" id="A0AAV0ALR3"/>
<proteinExistence type="predicted"/>
<organism evidence="1 2">
    <name type="scientific">Phakopsora pachyrhizi</name>
    <name type="common">Asian soybean rust disease fungus</name>
    <dbReference type="NCBI Taxonomy" id="170000"/>
    <lineage>
        <taxon>Eukaryota</taxon>
        <taxon>Fungi</taxon>
        <taxon>Dikarya</taxon>
        <taxon>Basidiomycota</taxon>
        <taxon>Pucciniomycotina</taxon>
        <taxon>Pucciniomycetes</taxon>
        <taxon>Pucciniales</taxon>
        <taxon>Phakopsoraceae</taxon>
        <taxon>Phakopsora</taxon>
    </lineage>
</organism>
<gene>
    <name evidence="1" type="ORF">PPACK8108_LOCUS4084</name>
</gene>
<evidence type="ECO:0000313" key="2">
    <source>
        <dbReference type="Proteomes" id="UP001153365"/>
    </source>
</evidence>
<accession>A0AAV0ALR3</accession>
<sequence>MVKRSGGRRTRHLFISFFFFGRGQWRCGTSLGLFHASIAAPQCRLKLMQFSKKKCIRQVVNTKKCHCVHRCTVGLLPEDSTVSAGNKNCVKKLKLLRATMRLDVDVDSGDNATGLTLRSYSTKCLHFRPAELRTSCLQGFGGYRDRSIHVDEVMLIIATNETTVILDR</sequence>
<reference evidence="1" key="1">
    <citation type="submission" date="2022-06" db="EMBL/GenBank/DDBJ databases">
        <authorList>
            <consortium name="SYNGENTA / RWTH Aachen University"/>
        </authorList>
    </citation>
    <scope>NUCLEOTIDE SEQUENCE</scope>
</reference>
<keyword evidence="2" id="KW-1185">Reference proteome</keyword>
<comment type="caution">
    <text evidence="1">The sequence shown here is derived from an EMBL/GenBank/DDBJ whole genome shotgun (WGS) entry which is preliminary data.</text>
</comment>
<dbReference type="EMBL" id="CALTRL010000736">
    <property type="protein sequence ID" value="CAH7669460.1"/>
    <property type="molecule type" value="Genomic_DNA"/>
</dbReference>